<evidence type="ECO:0000259" key="1">
    <source>
        <dbReference type="Pfam" id="PF07398"/>
    </source>
</evidence>
<dbReference type="Gene3D" id="1.20.120.450">
    <property type="entry name" value="dinb family like domain"/>
    <property type="match status" value="1"/>
</dbReference>
<reference evidence="4" key="1">
    <citation type="journal article" date="2008" name="PLoS ONE">
        <title>Survival in nuclear waste, extreme resistance, and potential applications gleaned from the genome sequence of Kineococcus radiotolerans SRS30216.</title>
        <authorList>
            <person name="Bagwell C.E."/>
            <person name="Bhat S."/>
            <person name="Hawkins G.M."/>
            <person name="Smith B.W."/>
            <person name="Biswas T."/>
            <person name="Hoover T.R."/>
            <person name="Saunders E."/>
            <person name="Han C.S."/>
            <person name="Tsodikov O.V."/>
            <person name="Shimkets L.J."/>
        </authorList>
    </citation>
    <scope>NUCLEOTIDE SEQUENCE [LARGE SCALE GENOMIC DNA]</scope>
    <source>
        <strain evidence="4">ATCC BAA-149 / DSM 14245 / SRS30216</strain>
    </source>
</reference>
<dbReference type="InterPro" id="IPR034660">
    <property type="entry name" value="DinB/YfiT-like"/>
</dbReference>
<dbReference type="KEGG" id="kra:Krad_2674"/>
<gene>
    <name evidence="3" type="ordered locus">Krad_2674</name>
</gene>
<dbReference type="Pfam" id="PF11716">
    <property type="entry name" value="MDMPI_N"/>
    <property type="match status" value="1"/>
</dbReference>
<evidence type="ECO:0000313" key="3">
    <source>
        <dbReference type="EMBL" id="ABS04146.1"/>
    </source>
</evidence>
<dbReference type="eggNOG" id="ENOG50314EV">
    <property type="taxonomic scope" value="Bacteria"/>
</dbReference>
<feature type="domain" description="Mycothiol-dependent maleylpyruvate isomerase metal-binding" evidence="2">
    <location>
        <begin position="28"/>
        <end position="129"/>
    </location>
</feature>
<dbReference type="STRING" id="266940.Krad_2674"/>
<name>A6WBF7_KINRD</name>
<organism evidence="3 4">
    <name type="scientific">Kineococcus radiotolerans (strain ATCC BAA-149 / DSM 14245 / SRS30216)</name>
    <dbReference type="NCBI Taxonomy" id="266940"/>
    <lineage>
        <taxon>Bacteria</taxon>
        <taxon>Bacillati</taxon>
        <taxon>Actinomycetota</taxon>
        <taxon>Actinomycetes</taxon>
        <taxon>Kineosporiales</taxon>
        <taxon>Kineosporiaceae</taxon>
        <taxon>Kineococcus</taxon>
    </lineage>
</organism>
<dbReference type="EMBL" id="CP000750">
    <property type="protein sequence ID" value="ABS04146.1"/>
    <property type="molecule type" value="Genomic_DNA"/>
</dbReference>
<protein>
    <submittedName>
        <fullName evidence="3">Uncharacterized protein</fullName>
    </submittedName>
</protein>
<dbReference type="InterPro" id="IPR017517">
    <property type="entry name" value="Maleyloyr_isom"/>
</dbReference>
<keyword evidence="4" id="KW-1185">Reference proteome</keyword>
<dbReference type="NCBIfam" id="TIGR03083">
    <property type="entry name" value="maleylpyruvate isomerase family mycothiol-dependent enzyme"/>
    <property type="match status" value="1"/>
</dbReference>
<evidence type="ECO:0000313" key="4">
    <source>
        <dbReference type="Proteomes" id="UP000001116"/>
    </source>
</evidence>
<dbReference type="HOGENOM" id="CLU_094601_0_0_11"/>
<accession>A6WBF7</accession>
<dbReference type="InterPro" id="IPR010872">
    <property type="entry name" value="MDMPI_C-term_domain"/>
</dbReference>
<dbReference type="InterPro" id="IPR024344">
    <property type="entry name" value="MDMPI_metal-binding"/>
</dbReference>
<dbReference type="AlphaFoldDB" id="A6WBF7"/>
<dbReference type="Pfam" id="PF07398">
    <property type="entry name" value="MDMPI_C"/>
    <property type="match status" value="1"/>
</dbReference>
<proteinExistence type="predicted"/>
<sequence>MNHGLVPSLTIMAIDPSPLTSEQTTAAVRDERHRLADWLMPLRQEQWSTPSLCTAWTVRNVLAHLTTTTRLTVSKVAREAIRARGSFDRMELAMAAARAERYSTTELLEQLHDSAESTRRFPGSSPMDPLMDLVIHAHDIARPLQLTYSSPAHVVTACLTHAIGNRFMGAPQRVKGLHLVSTDSPWEHGSGIEVQGPDRDLLLVVSGRPDGLNTLNGPGVQTLHERLRAA</sequence>
<feature type="domain" description="MDMPI C-terminal" evidence="1">
    <location>
        <begin position="151"/>
        <end position="226"/>
    </location>
</feature>
<evidence type="ECO:0000259" key="2">
    <source>
        <dbReference type="Pfam" id="PF11716"/>
    </source>
</evidence>
<dbReference type="SUPFAM" id="SSF109854">
    <property type="entry name" value="DinB/YfiT-like putative metalloenzymes"/>
    <property type="match status" value="1"/>
</dbReference>
<dbReference type="GO" id="GO:0046872">
    <property type="term" value="F:metal ion binding"/>
    <property type="evidence" value="ECO:0007669"/>
    <property type="project" value="InterPro"/>
</dbReference>
<dbReference type="Proteomes" id="UP000001116">
    <property type="component" value="Chromosome"/>
</dbReference>